<comment type="caution">
    <text evidence="6">The sequence shown here is derived from an EMBL/GenBank/DDBJ whole genome shotgun (WGS) entry which is preliminary data.</text>
</comment>
<dbReference type="GO" id="GO:0004065">
    <property type="term" value="F:arylsulfatase activity"/>
    <property type="evidence" value="ECO:0007669"/>
    <property type="project" value="UniProtKB-EC"/>
</dbReference>
<dbReference type="AlphaFoldDB" id="A0A5C6FNA1"/>
<dbReference type="GO" id="GO:0046872">
    <property type="term" value="F:metal ion binding"/>
    <property type="evidence" value="ECO:0007669"/>
    <property type="project" value="UniProtKB-KW"/>
</dbReference>
<proteinExistence type="inferred from homology"/>
<feature type="domain" description="Sulfatase N-terminal" evidence="5">
    <location>
        <begin position="56"/>
        <end position="356"/>
    </location>
</feature>
<gene>
    <name evidence="6" type="primary">atsA_103</name>
    <name evidence="6" type="ORF">V7x_53390</name>
</gene>
<reference evidence="6 7" key="1">
    <citation type="submission" date="2019-02" db="EMBL/GenBank/DDBJ databases">
        <title>Deep-cultivation of Planctomycetes and their phenomic and genomic characterization uncovers novel biology.</title>
        <authorList>
            <person name="Wiegand S."/>
            <person name="Jogler M."/>
            <person name="Boedeker C."/>
            <person name="Pinto D."/>
            <person name="Vollmers J."/>
            <person name="Rivas-Marin E."/>
            <person name="Kohn T."/>
            <person name="Peeters S.H."/>
            <person name="Heuer A."/>
            <person name="Rast P."/>
            <person name="Oberbeckmann S."/>
            <person name="Bunk B."/>
            <person name="Jeske O."/>
            <person name="Meyerdierks A."/>
            <person name="Storesund J.E."/>
            <person name="Kallscheuer N."/>
            <person name="Luecker S."/>
            <person name="Lage O.M."/>
            <person name="Pohl T."/>
            <person name="Merkel B.J."/>
            <person name="Hornburger P."/>
            <person name="Mueller R.-W."/>
            <person name="Bruemmer F."/>
            <person name="Labrenz M."/>
            <person name="Spormann A.M."/>
            <person name="Op Den Camp H."/>
            <person name="Overmann J."/>
            <person name="Amann R."/>
            <person name="Jetten M.S.M."/>
            <person name="Mascher T."/>
            <person name="Medema M.H."/>
            <person name="Devos D.P."/>
            <person name="Kaster A.-K."/>
            <person name="Ovreas L."/>
            <person name="Rohde M."/>
            <person name="Galperin M.Y."/>
            <person name="Jogler C."/>
        </authorList>
    </citation>
    <scope>NUCLEOTIDE SEQUENCE [LARGE SCALE GENOMIC DNA]</scope>
    <source>
        <strain evidence="6 7">V7</strain>
    </source>
</reference>
<dbReference type="Pfam" id="PF00884">
    <property type="entry name" value="Sulfatase"/>
    <property type="match status" value="1"/>
</dbReference>
<dbReference type="PANTHER" id="PTHR42693">
    <property type="entry name" value="ARYLSULFATASE FAMILY MEMBER"/>
    <property type="match status" value="1"/>
</dbReference>
<protein>
    <submittedName>
        <fullName evidence="6">Arylsulfatase</fullName>
        <ecNumber evidence="6">3.1.6.1</ecNumber>
    </submittedName>
</protein>
<evidence type="ECO:0000259" key="5">
    <source>
        <dbReference type="Pfam" id="PF00884"/>
    </source>
</evidence>
<evidence type="ECO:0000256" key="3">
    <source>
        <dbReference type="ARBA" id="ARBA00022801"/>
    </source>
</evidence>
<comment type="similarity">
    <text evidence="1">Belongs to the sulfatase family.</text>
</comment>
<evidence type="ECO:0000256" key="1">
    <source>
        <dbReference type="ARBA" id="ARBA00008779"/>
    </source>
</evidence>
<dbReference type="PANTHER" id="PTHR42693:SF53">
    <property type="entry name" value="ENDO-4-O-SULFATASE"/>
    <property type="match status" value="1"/>
</dbReference>
<dbReference type="PROSITE" id="PS00149">
    <property type="entry name" value="SULFATASE_2"/>
    <property type="match status" value="1"/>
</dbReference>
<dbReference type="Gene3D" id="3.40.720.10">
    <property type="entry name" value="Alkaline Phosphatase, subunit A"/>
    <property type="match status" value="1"/>
</dbReference>
<dbReference type="OrthoDB" id="9762324at2"/>
<dbReference type="InterPro" id="IPR017850">
    <property type="entry name" value="Alkaline_phosphatase_core_sf"/>
</dbReference>
<dbReference type="CDD" id="cd16027">
    <property type="entry name" value="SGSH"/>
    <property type="match status" value="1"/>
</dbReference>
<dbReference type="EMBL" id="SJPZ01000003">
    <property type="protein sequence ID" value="TWU61027.1"/>
    <property type="molecule type" value="Genomic_DNA"/>
</dbReference>
<keyword evidence="2" id="KW-0479">Metal-binding</keyword>
<keyword evidence="3 6" id="KW-0378">Hydrolase</keyword>
<dbReference type="EC" id="3.1.6.1" evidence="6"/>
<name>A0A5C6FNA1_9PLAN</name>
<organism evidence="6 7">
    <name type="scientific">Crateriforma conspicua</name>
    <dbReference type="NCBI Taxonomy" id="2527996"/>
    <lineage>
        <taxon>Bacteria</taxon>
        <taxon>Pseudomonadati</taxon>
        <taxon>Planctomycetota</taxon>
        <taxon>Planctomycetia</taxon>
        <taxon>Planctomycetales</taxon>
        <taxon>Planctomycetaceae</taxon>
        <taxon>Crateriforma</taxon>
    </lineage>
</organism>
<evidence type="ECO:0000256" key="2">
    <source>
        <dbReference type="ARBA" id="ARBA00022723"/>
    </source>
</evidence>
<evidence type="ECO:0000256" key="4">
    <source>
        <dbReference type="ARBA" id="ARBA00022837"/>
    </source>
</evidence>
<dbReference type="InterPro" id="IPR024607">
    <property type="entry name" value="Sulfatase_CS"/>
</dbReference>
<dbReference type="SUPFAM" id="SSF53649">
    <property type="entry name" value="Alkaline phosphatase-like"/>
    <property type="match status" value="1"/>
</dbReference>
<evidence type="ECO:0000313" key="6">
    <source>
        <dbReference type="EMBL" id="TWU61027.1"/>
    </source>
</evidence>
<dbReference type="Proteomes" id="UP000316476">
    <property type="component" value="Unassembled WGS sequence"/>
</dbReference>
<sequence>MSAFGVDCWVVIPDILFPLNDRDERPVNTRRRFILVAITCLVAHLALDAVAEAAERNVIFVITDDESPTLGCYGDPVAVTPAIDAIAADGMVFRNAYATTASCSASRSVVMSGLHNHRNGQFGHQHHYHKFASFHDVAALALPRVMQRAGYRTARIGKYHVAPEAVYHYETVIQGNGRNAVSMAEASADFITDSSDDRPFFLYFATSDPHRGGGVDRSSPLDLKPNLFGNKPKQGAYEGVEEVFFDSADVVVPSFLPDTPETRSELAQYYQSCARIDQGVARLVQILRDADLYDKTLIAFTSDHGMAFAGGKTTVYEGGLRVPMVVRDPYQSRRGVESDAMISHIDITPTLLDFAGGLDTKNNRPKDIIDVKKFWKERDEAEQENRNGGKPFDHYHGRSWMHCLANPDDAHHEQIFASHTFHEIQMYYPMRVIRDAKYKLIWNIAHPLPYPFASDLWAASSWQAQWAKGPDAPYGTRTVGQYVQRPEFELFDIADDPNESNNLADSPGHADVLERYQGKLKQLQKQYDDPWIMKWEYE</sequence>
<accession>A0A5C6FNA1</accession>
<evidence type="ECO:0000313" key="7">
    <source>
        <dbReference type="Proteomes" id="UP000316476"/>
    </source>
</evidence>
<keyword evidence="4" id="KW-0106">Calcium</keyword>
<dbReference type="InterPro" id="IPR000917">
    <property type="entry name" value="Sulfatase_N"/>
</dbReference>
<dbReference type="InterPro" id="IPR050738">
    <property type="entry name" value="Sulfatase"/>
</dbReference>